<keyword evidence="3 4" id="KW-0408">Iron</keyword>
<dbReference type="InterPro" id="IPR055557">
    <property type="entry name" value="DUF7133"/>
</dbReference>
<organism evidence="7 8">
    <name type="scientific">Blastopirellula retiformator</name>
    <dbReference type="NCBI Taxonomy" id="2527970"/>
    <lineage>
        <taxon>Bacteria</taxon>
        <taxon>Pseudomonadati</taxon>
        <taxon>Planctomycetota</taxon>
        <taxon>Planctomycetia</taxon>
        <taxon>Pirellulales</taxon>
        <taxon>Pirellulaceae</taxon>
        <taxon>Blastopirellula</taxon>
    </lineage>
</organism>
<accession>A0A5C5VJ63</accession>
<name>A0A5C5VJ63_9BACT</name>
<evidence type="ECO:0000313" key="7">
    <source>
        <dbReference type="EMBL" id="TWT38636.1"/>
    </source>
</evidence>
<evidence type="ECO:0000313" key="8">
    <source>
        <dbReference type="Proteomes" id="UP000318878"/>
    </source>
</evidence>
<dbReference type="NCBIfam" id="TIGR02603">
    <property type="entry name" value="CxxCH_TIGR02603"/>
    <property type="match status" value="1"/>
</dbReference>
<proteinExistence type="predicted"/>
<protein>
    <submittedName>
        <fullName evidence="7">Trehalose utilization</fullName>
    </submittedName>
</protein>
<evidence type="ECO:0000256" key="3">
    <source>
        <dbReference type="ARBA" id="ARBA00023004"/>
    </source>
</evidence>
<dbReference type="Pfam" id="PF00034">
    <property type="entry name" value="Cytochrom_C"/>
    <property type="match status" value="1"/>
</dbReference>
<keyword evidence="8" id="KW-1185">Reference proteome</keyword>
<dbReference type="InterPro" id="IPR016024">
    <property type="entry name" value="ARM-type_fold"/>
</dbReference>
<dbReference type="InterPro" id="IPR013427">
    <property type="entry name" value="Haem-bd_dom_put"/>
</dbReference>
<keyword evidence="2 4" id="KW-0479">Metal-binding</keyword>
<dbReference type="RefSeq" id="WP_146428874.1">
    <property type="nucleotide sequence ID" value="NZ_SJPF01000001.1"/>
</dbReference>
<dbReference type="Gene3D" id="1.10.760.10">
    <property type="entry name" value="Cytochrome c-like domain"/>
    <property type="match status" value="1"/>
</dbReference>
<evidence type="ECO:0000256" key="5">
    <source>
        <dbReference type="SAM" id="SignalP"/>
    </source>
</evidence>
<dbReference type="InterPro" id="IPR029010">
    <property type="entry name" value="ThuA-like"/>
</dbReference>
<keyword evidence="5" id="KW-0732">Signal</keyword>
<dbReference type="GO" id="GO:0020037">
    <property type="term" value="F:heme binding"/>
    <property type="evidence" value="ECO:0007669"/>
    <property type="project" value="InterPro"/>
</dbReference>
<gene>
    <name evidence="7" type="ORF">Enr8_03290</name>
</gene>
<dbReference type="NCBIfam" id="TIGR02604">
    <property type="entry name" value="Piru_Ver_Nterm"/>
    <property type="match status" value="1"/>
</dbReference>
<dbReference type="Proteomes" id="UP000318878">
    <property type="component" value="Unassembled WGS sequence"/>
</dbReference>
<feature type="chain" id="PRO_5022878930" evidence="5">
    <location>
        <begin position="22"/>
        <end position="1472"/>
    </location>
</feature>
<dbReference type="SUPFAM" id="SSF48371">
    <property type="entry name" value="ARM repeat"/>
    <property type="match status" value="2"/>
</dbReference>
<keyword evidence="1 4" id="KW-0349">Heme</keyword>
<comment type="caution">
    <text evidence="7">The sequence shown here is derived from an EMBL/GenBank/DDBJ whole genome shotgun (WGS) entry which is preliminary data.</text>
</comment>
<dbReference type="GO" id="GO:0009055">
    <property type="term" value="F:electron transfer activity"/>
    <property type="evidence" value="ECO:0007669"/>
    <property type="project" value="InterPro"/>
</dbReference>
<dbReference type="SUPFAM" id="SSF46626">
    <property type="entry name" value="Cytochrome c"/>
    <property type="match status" value="1"/>
</dbReference>
<dbReference type="InterPro" id="IPR029062">
    <property type="entry name" value="Class_I_gatase-like"/>
</dbReference>
<dbReference type="SUPFAM" id="SSF52317">
    <property type="entry name" value="Class I glutamine amidotransferase-like"/>
    <property type="match status" value="1"/>
</dbReference>
<evidence type="ECO:0000256" key="1">
    <source>
        <dbReference type="ARBA" id="ARBA00022617"/>
    </source>
</evidence>
<dbReference type="Pfam" id="PF06283">
    <property type="entry name" value="ThuA"/>
    <property type="match status" value="1"/>
</dbReference>
<dbReference type="InterPro" id="IPR036909">
    <property type="entry name" value="Cyt_c-like_dom_sf"/>
</dbReference>
<dbReference type="EMBL" id="SJPF01000001">
    <property type="protein sequence ID" value="TWT38636.1"/>
    <property type="molecule type" value="Genomic_DNA"/>
</dbReference>
<dbReference type="PANTHER" id="PTHR33546:SF1">
    <property type="entry name" value="LARGE, MULTIFUNCTIONAL SECRETED PROTEIN"/>
    <property type="match status" value="1"/>
</dbReference>
<dbReference type="PANTHER" id="PTHR33546">
    <property type="entry name" value="LARGE, MULTIFUNCTIONAL SECRETED PROTEIN-RELATED"/>
    <property type="match status" value="1"/>
</dbReference>
<dbReference type="GO" id="GO:0046872">
    <property type="term" value="F:metal ion binding"/>
    <property type="evidence" value="ECO:0007669"/>
    <property type="project" value="UniProtKB-KW"/>
</dbReference>
<dbReference type="InterPro" id="IPR011989">
    <property type="entry name" value="ARM-like"/>
</dbReference>
<evidence type="ECO:0000259" key="6">
    <source>
        <dbReference type="PROSITE" id="PS51007"/>
    </source>
</evidence>
<dbReference type="InterPro" id="IPR009056">
    <property type="entry name" value="Cyt_c-like_dom"/>
</dbReference>
<evidence type="ECO:0000256" key="4">
    <source>
        <dbReference type="PROSITE-ProRule" id="PRU00433"/>
    </source>
</evidence>
<dbReference type="InterPro" id="IPR013428">
    <property type="entry name" value="Membrane-bound_put_N"/>
</dbReference>
<sequence length="1472" mass="160755" precursor="true">MIRLLVSSLLFCLLLTPLARAAEEGPIRILFLGDQGHHRPADRAAQMIPVMKERGIDIEYTEDVTALNKERLKQYDGLMIYANIEKISPEQEAALLDYVVKGGALIPLHCASYCFLNSPAYVDLVGGQFLKHGGEVFSTVIAEPDHPIMDGFHGFQSWDETYIHHRHNERDRTVLEYRVQGGQADGNTQEPWTWIRTQGAGRIFYTAWGHDARTWGNPGFMNLVERGVRWATGGDPSLAGDFYDTSRFDAPKMTMVPADAAPFDYIDVGAKIPNYTPSDTWGVQAEPLTKMQLPLPAEKSMTHMVNPVDFSIDLYAADPEQGGKPIAMNWDEQGRLWVCETLDYPNELKPNNRGRDRIRICEDTNGDGKADKYTIFAENLSIPTSILPYRGGAIVQNGTETLFLKDTDGDGKADVRKPIITNWTLGDTHGGVSNLHYGLDNWIWGMQGYNDSAPVIAGKKQPNFRMGFFRFRLDDQDPPNVTDLEFIRSTDNNTWGLGISEEGIIFGSTANRNPSVFMPIANRYYEQVRGWGPSRLGTIADTYLFKPITDKVRQVDQHGGYTAGAGHDLYTARVYPEQWWNKTAFVCGPTGKLIGTFVMTPDGSDFHSTSPLNLVASDDEWTAPIVAQVGPDGNVWFLDWYNYIVQHNPTPHGFKTGKGAAYESDLRDKKHGRVYRVVYDKADEDANPAINLKDADADALVAALKHPNMQWRLHAQRLLIDRGKRDVVPQLIQLTLDPATDAIGLNVAAIHALWTLEGLGVLADPHQTAANNAVVTALSHRSPGVRRNALAVLPPTDASTAAILASGTLDDANAQVRLAALLALADMPSNDKAGAAIAKLATDAKLMNDRWLPDALTAAAARHAGGFLPQIAAKDQLPGDKAIRITGIVAEHLARGKLTAEQLDSLLTGLQNADESILNAVISGLNEGWPRNYKITATNATSAAAGAVVEKAPIAVKAALIRLADNWSGVDLQSYADKVSDQLLSIIEDEDASEEDRIAAARQAVEFMADDMRPVDVILDMIGPNATPKLNVGLLSALSASTADATGEALAEAASAMTPTSRDAAIRVLLSRAATTSDLVNALESGDIAFSDLKLDQRQALADHPDAKIRERARKLLAMGGGLPNADRDAVLHDLLAIAEVKGDSKNGQAMFKKHCSKCHMHSGEGSEVGPDLTGMAVHPKAELLTNIIDPSRSVEGNFRTYTVMTIDGKLLTGMLAGESRTAIEIIDAEAKKHQLAREDIEELVSSRKSLMPDGFEKQMTREEMTDLLEFLTTKGKFVPLPLDRVATTSSNKGMFYNPDNLTETLRLGDWSPKTVEGVPFVLLNPTGDKPNVVMLRSRNAPGSASMPTSVTLPLHAPAKAIHLLSGISGWGAPYDNTPTTAMIVKLHYADGQTEEIELKNARHFADYIRKTDVPDSKFAFAFDGGQQMRYIKVEPKRPTEEIAEIELVKGRHQSAPIVMAITAEQPDGKGE</sequence>
<dbReference type="OrthoDB" id="230287at2"/>
<dbReference type="Gene3D" id="1.25.10.10">
    <property type="entry name" value="Leucine-rich Repeat Variant"/>
    <property type="match status" value="1"/>
</dbReference>
<evidence type="ECO:0000256" key="2">
    <source>
        <dbReference type="ARBA" id="ARBA00022723"/>
    </source>
</evidence>
<dbReference type="PROSITE" id="PS51007">
    <property type="entry name" value="CYTC"/>
    <property type="match status" value="1"/>
</dbReference>
<feature type="domain" description="Cytochrome c" evidence="6">
    <location>
        <begin position="1143"/>
        <end position="1276"/>
    </location>
</feature>
<dbReference type="Pfam" id="PF23500">
    <property type="entry name" value="DUF7133"/>
    <property type="match status" value="1"/>
</dbReference>
<reference evidence="7 8" key="1">
    <citation type="submission" date="2019-02" db="EMBL/GenBank/DDBJ databases">
        <title>Deep-cultivation of Planctomycetes and their phenomic and genomic characterization uncovers novel biology.</title>
        <authorList>
            <person name="Wiegand S."/>
            <person name="Jogler M."/>
            <person name="Boedeker C."/>
            <person name="Pinto D."/>
            <person name="Vollmers J."/>
            <person name="Rivas-Marin E."/>
            <person name="Kohn T."/>
            <person name="Peeters S.H."/>
            <person name="Heuer A."/>
            <person name="Rast P."/>
            <person name="Oberbeckmann S."/>
            <person name="Bunk B."/>
            <person name="Jeske O."/>
            <person name="Meyerdierks A."/>
            <person name="Storesund J.E."/>
            <person name="Kallscheuer N."/>
            <person name="Luecker S."/>
            <person name="Lage O.M."/>
            <person name="Pohl T."/>
            <person name="Merkel B.J."/>
            <person name="Hornburger P."/>
            <person name="Mueller R.-W."/>
            <person name="Bruemmer F."/>
            <person name="Labrenz M."/>
            <person name="Spormann A.M."/>
            <person name="Op Den Camp H."/>
            <person name="Overmann J."/>
            <person name="Amann R."/>
            <person name="Jetten M.S.M."/>
            <person name="Mascher T."/>
            <person name="Medema M.H."/>
            <person name="Devos D.P."/>
            <person name="Kaster A.-K."/>
            <person name="Ovreas L."/>
            <person name="Rohde M."/>
            <person name="Galperin M.Y."/>
            <person name="Jogler C."/>
        </authorList>
    </citation>
    <scope>NUCLEOTIDE SEQUENCE [LARGE SCALE GENOMIC DNA]</scope>
    <source>
        <strain evidence="7 8">Enr8</strain>
    </source>
</reference>
<feature type="signal peptide" evidence="5">
    <location>
        <begin position="1"/>
        <end position="21"/>
    </location>
</feature>
<dbReference type="Gene3D" id="3.40.50.880">
    <property type="match status" value="1"/>
</dbReference>